<proteinExistence type="predicted"/>
<dbReference type="HOGENOM" id="CLU_3313603_0_0_10"/>
<accession>L7WCY2</accession>
<protein>
    <submittedName>
        <fullName evidence="1">Uncharacterized protein</fullName>
    </submittedName>
</protein>
<dbReference type="AlphaFoldDB" id="L7WCY2"/>
<dbReference type="EMBL" id="CP001397">
    <property type="protein sequence ID" value="AGC78107.1"/>
    <property type="molecule type" value="Genomic_DNA"/>
</dbReference>
<evidence type="ECO:0000313" key="1">
    <source>
        <dbReference type="EMBL" id="AGC78107.1"/>
    </source>
</evidence>
<name>L7WCY2_NONDD</name>
<reference evidence="1 2" key="1">
    <citation type="journal article" date="2013" name="Genome Biol. Evol.">
        <title>Genomic makeup of the marine flavobacterium Nonlabens (Donghaeana) dokdonensis DSW-6 and identification of a novel class of rhodopsins.</title>
        <authorList>
            <person name="Kwon S.K."/>
            <person name="Kim B.K."/>
            <person name="Song J.Y."/>
            <person name="Kwak M.J."/>
            <person name="Lee C.H."/>
            <person name="Yoon J.H."/>
            <person name="Oh T.K."/>
            <person name="Kim J.F."/>
        </authorList>
    </citation>
    <scope>NUCLEOTIDE SEQUENCE [LARGE SCALE GENOMIC DNA]</scope>
    <source>
        <strain evidence="2">DSM 17205 / KCTC 12402 / DSW-6</strain>
    </source>
</reference>
<gene>
    <name evidence="1" type="ordered locus">DDD_2980</name>
</gene>
<evidence type="ECO:0000313" key="2">
    <source>
        <dbReference type="Proteomes" id="UP000011173"/>
    </source>
</evidence>
<dbReference type="PATRIC" id="fig|592029.3.peg.2953"/>
<dbReference type="Proteomes" id="UP000011173">
    <property type="component" value="Chromosome"/>
</dbReference>
<dbReference type="KEGG" id="ndo:DDD_2980"/>
<sequence>MSVNDFQLLINCLFLLFRFRESGIHIYLFKTKNFKLKES</sequence>
<organism evidence="1 2">
    <name type="scientific">Nonlabens dokdonensis (strain DSM 17205 / KCTC 12402 / DSW-6)</name>
    <name type="common">Donghaeana dokdonensis</name>
    <dbReference type="NCBI Taxonomy" id="592029"/>
    <lineage>
        <taxon>Bacteria</taxon>
        <taxon>Pseudomonadati</taxon>
        <taxon>Bacteroidota</taxon>
        <taxon>Flavobacteriia</taxon>
        <taxon>Flavobacteriales</taxon>
        <taxon>Flavobacteriaceae</taxon>
        <taxon>Nonlabens</taxon>
    </lineage>
</organism>